<accession>A0ABD3C8X6</accession>
<dbReference type="GO" id="GO:0009408">
    <property type="term" value="P:response to heat"/>
    <property type="evidence" value="ECO:0007669"/>
    <property type="project" value="UniProtKB-ARBA"/>
</dbReference>
<dbReference type="AlphaFoldDB" id="A0ABD3C8X6"/>
<organism evidence="5 6">
    <name type="scientific">Castilleja foliolosa</name>
    <dbReference type="NCBI Taxonomy" id="1961234"/>
    <lineage>
        <taxon>Eukaryota</taxon>
        <taxon>Viridiplantae</taxon>
        <taxon>Streptophyta</taxon>
        <taxon>Embryophyta</taxon>
        <taxon>Tracheophyta</taxon>
        <taxon>Spermatophyta</taxon>
        <taxon>Magnoliopsida</taxon>
        <taxon>eudicotyledons</taxon>
        <taxon>Gunneridae</taxon>
        <taxon>Pentapetalae</taxon>
        <taxon>asterids</taxon>
        <taxon>lamiids</taxon>
        <taxon>Lamiales</taxon>
        <taxon>Orobanchaceae</taxon>
        <taxon>Pedicularideae</taxon>
        <taxon>Castillejinae</taxon>
        <taxon>Castilleja</taxon>
    </lineage>
</organism>
<sequence length="181" mass="20271">MSSRHPDINWAERKDKVYLTILLPDAKDPKIDIDPEGTFTFTATGGQDNNLYELELNLLDKVNAEESKINISVRNIFCVLEKVEKKWWTKLLRGNEKTPRYVKRDLDRWAEEDEEDGAGQPIERYGDYDLDLGDMEGMAAGGMGDIADMVGGTADSMGGGMNEFEDSDDEGKEEKAAEVGK</sequence>
<gene>
    <name evidence="5" type="ORF">CASFOL_029566</name>
</gene>
<dbReference type="GO" id="GO:0005634">
    <property type="term" value="C:nucleus"/>
    <property type="evidence" value="ECO:0007669"/>
    <property type="project" value="UniProtKB-SubCell"/>
</dbReference>
<comment type="similarity">
    <text evidence="1 2">Belongs to the p23/wos2 family.</text>
</comment>
<dbReference type="PANTHER" id="PTHR22932:SF22">
    <property type="entry name" value="CO-CHAPERONE PROTEIN P23"/>
    <property type="match status" value="1"/>
</dbReference>
<comment type="function">
    <text evidence="2">Acts as a co-chaperone for HSP90.</text>
</comment>
<keyword evidence="2" id="KW-0539">Nucleus</keyword>
<dbReference type="GO" id="GO:0051879">
    <property type="term" value="F:Hsp90 protein binding"/>
    <property type="evidence" value="ECO:0007669"/>
    <property type="project" value="UniProtKB-UniRule"/>
</dbReference>
<dbReference type="CDD" id="cd06465">
    <property type="entry name" value="p23_hB-ind1_like"/>
    <property type="match status" value="1"/>
</dbReference>
<dbReference type="InterPro" id="IPR007052">
    <property type="entry name" value="CS_dom"/>
</dbReference>
<evidence type="ECO:0000313" key="5">
    <source>
        <dbReference type="EMBL" id="KAL3626017.1"/>
    </source>
</evidence>
<dbReference type="GO" id="GO:0005737">
    <property type="term" value="C:cytoplasm"/>
    <property type="evidence" value="ECO:0007669"/>
    <property type="project" value="UniProtKB-SubCell"/>
</dbReference>
<keyword evidence="2" id="KW-0963">Cytoplasm</keyword>
<dbReference type="GO" id="GO:0051087">
    <property type="term" value="F:protein-folding chaperone binding"/>
    <property type="evidence" value="ECO:0007669"/>
    <property type="project" value="UniProtKB-ARBA"/>
</dbReference>
<name>A0ABD3C8X6_9LAMI</name>
<dbReference type="PANTHER" id="PTHR22932">
    <property type="entry name" value="TELOMERASE-BINDING PROTEIN P23 HSP90 CO-CHAPERONE"/>
    <property type="match status" value="1"/>
</dbReference>
<dbReference type="Proteomes" id="UP001632038">
    <property type="component" value="Unassembled WGS sequence"/>
</dbReference>
<dbReference type="InterPro" id="IPR008978">
    <property type="entry name" value="HSP20-like_chaperone"/>
</dbReference>
<dbReference type="Pfam" id="PF04969">
    <property type="entry name" value="CS"/>
    <property type="match status" value="1"/>
</dbReference>
<evidence type="ECO:0000256" key="2">
    <source>
        <dbReference type="RuleBase" id="RU369032"/>
    </source>
</evidence>
<feature type="domain" description="CS" evidence="4">
    <location>
        <begin position="3"/>
        <end position="92"/>
    </location>
</feature>
<protein>
    <recommendedName>
        <fullName evidence="2">Co-chaperone protein p23</fullName>
    </recommendedName>
</protein>
<comment type="subcellular location">
    <subcellularLocation>
        <location evidence="2">Cytoplasm</location>
    </subcellularLocation>
    <subcellularLocation>
        <location evidence="2">Nucleus</location>
    </subcellularLocation>
</comment>
<dbReference type="FunFam" id="2.60.40.790:FF:000013">
    <property type="entry name" value="Very-long-chain (3R)-3-hydroxyacyl-CoA dehydratase"/>
    <property type="match status" value="1"/>
</dbReference>
<evidence type="ECO:0000313" key="6">
    <source>
        <dbReference type="Proteomes" id="UP001632038"/>
    </source>
</evidence>
<dbReference type="EMBL" id="JAVIJP010000047">
    <property type="protein sequence ID" value="KAL3626017.1"/>
    <property type="molecule type" value="Genomic_DNA"/>
</dbReference>
<dbReference type="InterPro" id="IPR045250">
    <property type="entry name" value="p23-like"/>
</dbReference>
<evidence type="ECO:0000256" key="3">
    <source>
        <dbReference type="SAM" id="MobiDB-lite"/>
    </source>
</evidence>
<evidence type="ECO:0000256" key="1">
    <source>
        <dbReference type="ARBA" id="ARBA00025733"/>
    </source>
</evidence>
<evidence type="ECO:0000259" key="4">
    <source>
        <dbReference type="PROSITE" id="PS51203"/>
    </source>
</evidence>
<feature type="region of interest" description="Disordered" evidence="3">
    <location>
        <begin position="151"/>
        <end position="181"/>
    </location>
</feature>
<dbReference type="PROSITE" id="PS51203">
    <property type="entry name" value="CS"/>
    <property type="match status" value="1"/>
</dbReference>
<keyword evidence="6" id="KW-1185">Reference proteome</keyword>
<comment type="caution">
    <text evidence="5">The sequence shown here is derived from an EMBL/GenBank/DDBJ whole genome shotgun (WGS) entry which is preliminary data.</text>
</comment>
<dbReference type="GO" id="GO:0101031">
    <property type="term" value="C:protein folding chaperone complex"/>
    <property type="evidence" value="ECO:0007669"/>
    <property type="project" value="UniProtKB-ARBA"/>
</dbReference>
<reference evidence="6" key="1">
    <citation type="journal article" date="2024" name="IScience">
        <title>Strigolactones Initiate the Formation of Haustorium-like Structures in Castilleja.</title>
        <authorList>
            <person name="Buerger M."/>
            <person name="Peterson D."/>
            <person name="Chory J."/>
        </authorList>
    </citation>
    <scope>NUCLEOTIDE SEQUENCE [LARGE SCALE GENOMIC DNA]</scope>
</reference>
<keyword evidence="2" id="KW-0143">Chaperone</keyword>
<comment type="subunit">
    <text evidence="2">Interacts with HSP90 in an ATP-dependent manner.</text>
</comment>
<proteinExistence type="inferred from homology"/>
<feature type="compositionally biased region" description="Basic and acidic residues" evidence="3">
    <location>
        <begin position="172"/>
        <end position="181"/>
    </location>
</feature>
<dbReference type="Gene3D" id="2.60.40.790">
    <property type="match status" value="1"/>
</dbReference>
<dbReference type="SUPFAM" id="SSF49764">
    <property type="entry name" value="HSP20-like chaperones"/>
    <property type="match status" value="1"/>
</dbReference>